<feature type="transmembrane region" description="Helical" evidence="4">
    <location>
        <begin position="333"/>
        <end position="353"/>
    </location>
</feature>
<dbReference type="PANTHER" id="PTHR43280:SF29">
    <property type="entry name" value="ARAC-FAMILY TRANSCRIPTIONAL REGULATOR"/>
    <property type="match status" value="1"/>
</dbReference>
<evidence type="ECO:0000313" key="7">
    <source>
        <dbReference type="Proteomes" id="UP000251889"/>
    </source>
</evidence>
<feature type="transmembrane region" description="Helical" evidence="4">
    <location>
        <begin position="128"/>
        <end position="148"/>
    </location>
</feature>
<feature type="transmembrane region" description="Helical" evidence="4">
    <location>
        <begin position="160"/>
        <end position="179"/>
    </location>
</feature>
<evidence type="ECO:0000256" key="1">
    <source>
        <dbReference type="ARBA" id="ARBA00023015"/>
    </source>
</evidence>
<dbReference type="AlphaFoldDB" id="A0A364Y461"/>
<protein>
    <recommendedName>
        <fullName evidence="5">HTH araC/xylS-type domain-containing protein</fullName>
    </recommendedName>
</protein>
<reference evidence="6 7" key="1">
    <citation type="submission" date="2018-06" db="EMBL/GenBank/DDBJ databases">
        <title>Chryseolinea flavus sp. nov., a member of the phylum Bacteroidetes isolated from soil.</title>
        <authorList>
            <person name="Li Y."/>
            <person name="Wang J."/>
        </authorList>
    </citation>
    <scope>NUCLEOTIDE SEQUENCE [LARGE SCALE GENOMIC DNA]</scope>
    <source>
        <strain evidence="6 7">SDU1-6</strain>
    </source>
</reference>
<feature type="domain" description="HTH araC/xylS-type" evidence="5">
    <location>
        <begin position="377"/>
        <end position="481"/>
    </location>
</feature>
<evidence type="ECO:0000259" key="5">
    <source>
        <dbReference type="PROSITE" id="PS01124"/>
    </source>
</evidence>
<dbReference type="PANTHER" id="PTHR43280">
    <property type="entry name" value="ARAC-FAMILY TRANSCRIPTIONAL REGULATOR"/>
    <property type="match status" value="1"/>
</dbReference>
<dbReference type="InterPro" id="IPR018060">
    <property type="entry name" value="HTH_AraC"/>
</dbReference>
<dbReference type="Proteomes" id="UP000251889">
    <property type="component" value="Unassembled WGS sequence"/>
</dbReference>
<sequence>MLKKLIIIFLFFFLTIPYIQAQLRVVVASLPAATPVSDTIFICGNFNGWVTNDARYALQRQVNGQLAITINLPPGKYEYKLTRGNWTKVETDRDNHYTKNRKVELGHQEVSVSVQIVNWLDLGGARPLNFVIFYFFACAFQAIALCLLVHRIQKREPIKFSAFAVINTIFVLLLFTMVYVEIADQISQTYFAFFFQVIFFLWAPIIAYFFSAFVSARKLDGKGWYGIPALISLLVVLARLMNIPSFSFLSNVLWPPVTWSMGMITACGFIFNLFIYIKLYRQFAFLKIAKSFARDAKQELLYYVYWISFVALLVVPCNIALLMYGVRHPSIEYFHPVAVVLSLLIFVEAYMFWRYPEIIREEKTSVTAADYSPELVSRLRDYMQTNKPFRKADLTVSDLADLLGTRPHILSRLINDQYERNFRDFLNAYRVEEFIALANTKEYRHFTFLALAQEVGFNSKSTFNLAFKKFTNQSPREYFKTRE</sequence>
<dbReference type="EMBL" id="QMFY01000006">
    <property type="protein sequence ID" value="RAW00605.1"/>
    <property type="molecule type" value="Genomic_DNA"/>
</dbReference>
<keyword evidence="4" id="KW-1133">Transmembrane helix</keyword>
<feature type="transmembrane region" description="Helical" evidence="4">
    <location>
        <begin position="261"/>
        <end position="279"/>
    </location>
</feature>
<dbReference type="Gene3D" id="1.10.10.60">
    <property type="entry name" value="Homeodomain-like"/>
    <property type="match status" value="2"/>
</dbReference>
<keyword evidence="4" id="KW-0472">Membrane</keyword>
<feature type="transmembrane region" description="Helical" evidence="4">
    <location>
        <begin position="223"/>
        <end position="241"/>
    </location>
</feature>
<dbReference type="RefSeq" id="WP_112747405.1">
    <property type="nucleotide sequence ID" value="NZ_QMFY01000006.1"/>
</dbReference>
<keyword evidence="2" id="KW-0238">DNA-binding</keyword>
<organism evidence="6 7">
    <name type="scientific">Pseudochryseolinea flava</name>
    <dbReference type="NCBI Taxonomy" id="2059302"/>
    <lineage>
        <taxon>Bacteria</taxon>
        <taxon>Pseudomonadati</taxon>
        <taxon>Bacteroidota</taxon>
        <taxon>Cytophagia</taxon>
        <taxon>Cytophagales</taxon>
        <taxon>Fulvivirgaceae</taxon>
        <taxon>Pseudochryseolinea</taxon>
    </lineage>
</organism>
<keyword evidence="3" id="KW-0804">Transcription</keyword>
<gene>
    <name evidence="6" type="ORF">DQQ10_13510</name>
</gene>
<feature type="transmembrane region" description="Helical" evidence="4">
    <location>
        <begin position="300"/>
        <end position="321"/>
    </location>
</feature>
<name>A0A364Y461_9BACT</name>
<dbReference type="OrthoDB" id="5492415at2"/>
<feature type="transmembrane region" description="Helical" evidence="4">
    <location>
        <begin position="191"/>
        <end position="211"/>
    </location>
</feature>
<dbReference type="SUPFAM" id="SSF81296">
    <property type="entry name" value="E set domains"/>
    <property type="match status" value="1"/>
</dbReference>
<keyword evidence="7" id="KW-1185">Reference proteome</keyword>
<dbReference type="InterPro" id="IPR009057">
    <property type="entry name" value="Homeodomain-like_sf"/>
</dbReference>
<evidence type="ECO:0000256" key="4">
    <source>
        <dbReference type="SAM" id="Phobius"/>
    </source>
</evidence>
<dbReference type="SUPFAM" id="SSF46689">
    <property type="entry name" value="Homeodomain-like"/>
    <property type="match status" value="1"/>
</dbReference>
<dbReference type="InterPro" id="IPR014756">
    <property type="entry name" value="Ig_E-set"/>
</dbReference>
<dbReference type="PROSITE" id="PS01124">
    <property type="entry name" value="HTH_ARAC_FAMILY_2"/>
    <property type="match status" value="1"/>
</dbReference>
<dbReference type="Pfam" id="PF12833">
    <property type="entry name" value="HTH_18"/>
    <property type="match status" value="1"/>
</dbReference>
<evidence type="ECO:0000256" key="2">
    <source>
        <dbReference type="ARBA" id="ARBA00023125"/>
    </source>
</evidence>
<comment type="caution">
    <text evidence="6">The sequence shown here is derived from an EMBL/GenBank/DDBJ whole genome shotgun (WGS) entry which is preliminary data.</text>
</comment>
<proteinExistence type="predicted"/>
<evidence type="ECO:0000256" key="3">
    <source>
        <dbReference type="ARBA" id="ARBA00023163"/>
    </source>
</evidence>
<dbReference type="InterPro" id="IPR013783">
    <property type="entry name" value="Ig-like_fold"/>
</dbReference>
<dbReference type="CDD" id="cd02859">
    <property type="entry name" value="E_set_AMPKbeta_like_N"/>
    <property type="match status" value="1"/>
</dbReference>
<dbReference type="GO" id="GO:0043565">
    <property type="term" value="F:sequence-specific DNA binding"/>
    <property type="evidence" value="ECO:0007669"/>
    <property type="project" value="InterPro"/>
</dbReference>
<accession>A0A364Y461</accession>
<keyword evidence="1" id="KW-0805">Transcription regulation</keyword>
<evidence type="ECO:0000313" key="6">
    <source>
        <dbReference type="EMBL" id="RAW00605.1"/>
    </source>
</evidence>
<dbReference type="Gene3D" id="2.60.40.10">
    <property type="entry name" value="Immunoglobulins"/>
    <property type="match status" value="1"/>
</dbReference>
<dbReference type="SMART" id="SM00342">
    <property type="entry name" value="HTH_ARAC"/>
    <property type="match status" value="1"/>
</dbReference>
<dbReference type="GO" id="GO:0003700">
    <property type="term" value="F:DNA-binding transcription factor activity"/>
    <property type="evidence" value="ECO:0007669"/>
    <property type="project" value="InterPro"/>
</dbReference>
<keyword evidence="4" id="KW-0812">Transmembrane</keyword>